<evidence type="ECO:0000313" key="10">
    <source>
        <dbReference type="Proteomes" id="UP000663865"/>
    </source>
</evidence>
<organism evidence="8 10">
    <name type="scientific">Rotaria socialis</name>
    <dbReference type="NCBI Taxonomy" id="392032"/>
    <lineage>
        <taxon>Eukaryota</taxon>
        <taxon>Metazoa</taxon>
        <taxon>Spiralia</taxon>
        <taxon>Gnathifera</taxon>
        <taxon>Rotifera</taxon>
        <taxon>Eurotatoria</taxon>
        <taxon>Bdelloidea</taxon>
        <taxon>Philodinida</taxon>
        <taxon>Philodinidae</taxon>
        <taxon>Rotaria</taxon>
    </lineage>
</organism>
<comment type="similarity">
    <text evidence="1">Belongs to the recoverin family.</text>
</comment>
<evidence type="ECO:0000313" key="9">
    <source>
        <dbReference type="EMBL" id="CAF4651825.1"/>
    </source>
</evidence>
<dbReference type="GO" id="GO:0005509">
    <property type="term" value="F:calcium ion binding"/>
    <property type="evidence" value="ECO:0007669"/>
    <property type="project" value="InterPro"/>
</dbReference>
<dbReference type="EMBL" id="CAJOBS010000856">
    <property type="protein sequence ID" value="CAF4651825.1"/>
    <property type="molecule type" value="Genomic_DNA"/>
</dbReference>
<dbReference type="InterPro" id="IPR018247">
    <property type="entry name" value="EF_Hand_1_Ca_BS"/>
</dbReference>
<dbReference type="InterPro" id="IPR002048">
    <property type="entry name" value="EF_hand_dom"/>
</dbReference>
<dbReference type="PROSITE" id="PS50222">
    <property type="entry name" value="EF_HAND_2"/>
    <property type="match status" value="2"/>
</dbReference>
<evidence type="ECO:0000256" key="2">
    <source>
        <dbReference type="ARBA" id="ARBA00022707"/>
    </source>
</evidence>
<comment type="caution">
    <text evidence="8">The sequence shown here is derived from an EMBL/GenBank/DDBJ whole genome shotgun (WGS) entry which is preliminary data.</text>
</comment>
<dbReference type="InterPro" id="IPR011992">
    <property type="entry name" value="EF-hand-dom_pair"/>
</dbReference>
<dbReference type="SUPFAM" id="SSF47473">
    <property type="entry name" value="EF-hand"/>
    <property type="match status" value="1"/>
</dbReference>
<dbReference type="CDD" id="cd00051">
    <property type="entry name" value="EFh"/>
    <property type="match status" value="2"/>
</dbReference>
<evidence type="ECO:0000259" key="7">
    <source>
        <dbReference type="PROSITE" id="PS50222"/>
    </source>
</evidence>
<evidence type="ECO:0000256" key="4">
    <source>
        <dbReference type="ARBA" id="ARBA00022737"/>
    </source>
</evidence>
<dbReference type="PANTHER" id="PTHR23055:SF178">
    <property type="entry name" value="NEUROCALCIN HOMOLOG"/>
    <property type="match status" value="1"/>
</dbReference>
<dbReference type="InterPro" id="IPR028846">
    <property type="entry name" value="Recoverin"/>
</dbReference>
<dbReference type="Proteomes" id="UP000663865">
    <property type="component" value="Unassembled WGS sequence"/>
</dbReference>
<gene>
    <name evidence="8" type="ORF">KIK155_LOCUS10009</name>
    <name evidence="9" type="ORF">TOA249_LOCUS14055</name>
</gene>
<evidence type="ECO:0000256" key="5">
    <source>
        <dbReference type="ARBA" id="ARBA00022837"/>
    </source>
</evidence>
<evidence type="ECO:0000256" key="3">
    <source>
        <dbReference type="ARBA" id="ARBA00022723"/>
    </source>
</evidence>
<evidence type="ECO:0000256" key="1">
    <source>
        <dbReference type="ARBA" id="ARBA00006049"/>
    </source>
</evidence>
<dbReference type="Pfam" id="PF13499">
    <property type="entry name" value="EF-hand_7"/>
    <property type="match status" value="1"/>
</dbReference>
<evidence type="ECO:0000313" key="8">
    <source>
        <dbReference type="EMBL" id="CAF3421783.1"/>
    </source>
</evidence>
<dbReference type="AlphaFoldDB" id="A0A818CD51"/>
<dbReference type="EMBL" id="CAJNYV010001443">
    <property type="protein sequence ID" value="CAF3421783.1"/>
    <property type="molecule type" value="Genomic_DNA"/>
</dbReference>
<feature type="domain" description="EF-hand" evidence="7">
    <location>
        <begin position="66"/>
        <end position="101"/>
    </location>
</feature>
<dbReference type="Proteomes" id="UP000663838">
    <property type="component" value="Unassembled WGS sequence"/>
</dbReference>
<keyword evidence="3" id="KW-0479">Metal-binding</keyword>
<feature type="domain" description="EF-hand" evidence="7">
    <location>
        <begin position="145"/>
        <end position="180"/>
    </location>
</feature>
<keyword evidence="4" id="KW-0677">Repeat</keyword>
<evidence type="ECO:0000256" key="6">
    <source>
        <dbReference type="ARBA" id="ARBA00023288"/>
    </source>
</evidence>
<dbReference type="PANTHER" id="PTHR23055">
    <property type="entry name" value="CALCIUM BINDING PROTEINS"/>
    <property type="match status" value="1"/>
</dbReference>
<proteinExistence type="inferred from homology"/>
<accession>A0A818CD51</accession>
<keyword evidence="2" id="KW-0519">Myristate</keyword>
<keyword evidence="6" id="KW-0449">Lipoprotein</keyword>
<dbReference type="Gene3D" id="1.10.238.10">
    <property type="entry name" value="EF-hand"/>
    <property type="match status" value="1"/>
</dbReference>
<dbReference type="PROSITE" id="PS00018">
    <property type="entry name" value="EF_HAND_1"/>
    <property type="match status" value="2"/>
</dbReference>
<sequence length="353" mass="41029">MDTAYDSESGFSENEVHGARIAFFRDCPNGSCSKQKFLTFIRKSCVQKKRSPSNIRIINFLKDYRHCKKFFSMMFDVYDRNHDGQLDFDEYIYALSAITGANRLRTIETLFKFFDIENQGFITRKEFDSRKKLAAQFLGQYKPGITDNLYEKAFSTMDTNKDGFISKEEFIQWHLQDHSMSQGDKSIKKRPRLLRISTTPLNINGQIKTSSLQGKDKHSIDLWLEATADTTNHAQELSSTNNIDRHLLEIFYRARRRFHQARIRMNDNQSDSGVFTHSSSATTLTDSEFDANSFFDINNQDDCQSNLNDDTDEEFLCQSLENALMETLLELRQKRSNNDTSIENNGKIELTRF</sequence>
<dbReference type="Pfam" id="PF00036">
    <property type="entry name" value="EF-hand_1"/>
    <property type="match status" value="1"/>
</dbReference>
<protein>
    <recommendedName>
        <fullName evidence="7">EF-hand domain-containing protein</fullName>
    </recommendedName>
</protein>
<dbReference type="SMART" id="SM00054">
    <property type="entry name" value="EFh"/>
    <property type="match status" value="3"/>
</dbReference>
<name>A0A818CD51_9BILA</name>
<keyword evidence="5" id="KW-0106">Calcium</keyword>
<reference evidence="8" key="1">
    <citation type="submission" date="2021-02" db="EMBL/GenBank/DDBJ databases">
        <authorList>
            <person name="Nowell W R."/>
        </authorList>
    </citation>
    <scope>NUCLEOTIDE SEQUENCE</scope>
</reference>